<feature type="transmembrane region" description="Helical" evidence="12">
    <location>
        <begin position="80"/>
        <end position="103"/>
    </location>
</feature>
<keyword evidence="10" id="KW-0482">Metalloprotease</keyword>
<feature type="transmembrane region" description="Helical" evidence="12">
    <location>
        <begin position="152"/>
        <end position="183"/>
    </location>
</feature>
<evidence type="ECO:0000256" key="5">
    <source>
        <dbReference type="ARBA" id="ARBA00022692"/>
    </source>
</evidence>
<comment type="similarity">
    <text evidence="3">Belongs to the peptidase M50B family.</text>
</comment>
<comment type="caution">
    <text evidence="14">The sequence shown here is derived from an EMBL/GenBank/DDBJ whole genome shotgun (WGS) entry which is preliminary data.</text>
</comment>
<evidence type="ECO:0000259" key="13">
    <source>
        <dbReference type="Pfam" id="PF02163"/>
    </source>
</evidence>
<feature type="transmembrane region" description="Helical" evidence="12">
    <location>
        <begin position="109"/>
        <end position="131"/>
    </location>
</feature>
<dbReference type="InterPro" id="IPR008915">
    <property type="entry name" value="Peptidase_M50"/>
</dbReference>
<evidence type="ECO:0000256" key="11">
    <source>
        <dbReference type="ARBA" id="ARBA00023136"/>
    </source>
</evidence>
<evidence type="ECO:0000256" key="7">
    <source>
        <dbReference type="ARBA" id="ARBA00022801"/>
    </source>
</evidence>
<dbReference type="GO" id="GO:0016020">
    <property type="term" value="C:membrane"/>
    <property type="evidence" value="ECO:0007669"/>
    <property type="project" value="UniProtKB-SubCell"/>
</dbReference>
<evidence type="ECO:0000256" key="1">
    <source>
        <dbReference type="ARBA" id="ARBA00001947"/>
    </source>
</evidence>
<keyword evidence="11 12" id="KW-0472">Membrane</keyword>
<evidence type="ECO:0000256" key="3">
    <source>
        <dbReference type="ARBA" id="ARBA00007931"/>
    </source>
</evidence>
<evidence type="ECO:0000313" key="15">
    <source>
        <dbReference type="Proteomes" id="UP000265540"/>
    </source>
</evidence>
<keyword evidence="6" id="KW-0479">Metal-binding</keyword>
<evidence type="ECO:0000313" key="14">
    <source>
        <dbReference type="EMBL" id="RJR26937.1"/>
    </source>
</evidence>
<accession>A0A3A4ZJB2</accession>
<gene>
    <name evidence="14" type="ORF">C4561_04130</name>
</gene>
<dbReference type="GO" id="GO:0008237">
    <property type="term" value="F:metallopeptidase activity"/>
    <property type="evidence" value="ECO:0007669"/>
    <property type="project" value="UniProtKB-KW"/>
</dbReference>
<dbReference type="GO" id="GO:0006508">
    <property type="term" value="P:proteolysis"/>
    <property type="evidence" value="ECO:0007669"/>
    <property type="project" value="UniProtKB-KW"/>
</dbReference>
<evidence type="ECO:0000256" key="4">
    <source>
        <dbReference type="ARBA" id="ARBA00022670"/>
    </source>
</evidence>
<evidence type="ECO:0000256" key="6">
    <source>
        <dbReference type="ARBA" id="ARBA00022723"/>
    </source>
</evidence>
<dbReference type="Proteomes" id="UP000265540">
    <property type="component" value="Unassembled WGS sequence"/>
</dbReference>
<keyword evidence="8" id="KW-0862">Zinc</keyword>
<feature type="transmembrane region" description="Helical" evidence="12">
    <location>
        <begin position="48"/>
        <end position="68"/>
    </location>
</feature>
<comment type="cofactor">
    <cofactor evidence="1">
        <name>Zn(2+)</name>
        <dbReference type="ChEBI" id="CHEBI:29105"/>
    </cofactor>
</comment>
<dbReference type="EMBL" id="QZJF01000017">
    <property type="protein sequence ID" value="RJR26937.1"/>
    <property type="molecule type" value="Genomic_DNA"/>
</dbReference>
<keyword evidence="4" id="KW-0645">Protease</keyword>
<name>A0A3A4ZJB2_UNCKA</name>
<feature type="transmembrane region" description="Helical" evidence="12">
    <location>
        <begin position="213"/>
        <end position="235"/>
    </location>
</feature>
<keyword evidence="9 12" id="KW-1133">Transmembrane helix</keyword>
<reference evidence="14 15" key="1">
    <citation type="journal article" date="2017" name="ISME J.">
        <title>Energy and carbon metabolisms in a deep terrestrial subsurface fluid microbial community.</title>
        <authorList>
            <person name="Momper L."/>
            <person name="Jungbluth S.P."/>
            <person name="Lee M.D."/>
            <person name="Amend J.P."/>
        </authorList>
    </citation>
    <scope>NUCLEOTIDE SEQUENCE [LARGE SCALE GENOMIC DNA]</scope>
    <source>
        <strain evidence="14">SURF_46</strain>
    </source>
</reference>
<dbReference type="AlphaFoldDB" id="A0A3A4ZJB2"/>
<keyword evidence="7" id="KW-0378">Hydrolase</keyword>
<evidence type="ECO:0000256" key="8">
    <source>
        <dbReference type="ARBA" id="ARBA00022833"/>
    </source>
</evidence>
<evidence type="ECO:0000256" key="12">
    <source>
        <dbReference type="SAM" id="Phobius"/>
    </source>
</evidence>
<dbReference type="PANTHER" id="PTHR39188">
    <property type="entry name" value="MEMBRANE-ASSOCIATED ZINC METALLOPROTEASE M50B"/>
    <property type="match status" value="1"/>
</dbReference>
<evidence type="ECO:0000256" key="2">
    <source>
        <dbReference type="ARBA" id="ARBA00004141"/>
    </source>
</evidence>
<comment type="subcellular location">
    <subcellularLocation>
        <location evidence="2">Membrane</location>
        <topology evidence="2">Multi-pass membrane protein</topology>
    </subcellularLocation>
</comment>
<dbReference type="GO" id="GO:0046872">
    <property type="term" value="F:metal ion binding"/>
    <property type="evidence" value="ECO:0007669"/>
    <property type="project" value="UniProtKB-KW"/>
</dbReference>
<keyword evidence="5 12" id="KW-0812">Transmembrane</keyword>
<dbReference type="PANTHER" id="PTHR39188:SF3">
    <property type="entry name" value="STAGE IV SPORULATION PROTEIN FB"/>
    <property type="match status" value="1"/>
</dbReference>
<evidence type="ECO:0000256" key="9">
    <source>
        <dbReference type="ARBA" id="ARBA00022989"/>
    </source>
</evidence>
<sequence length="245" mass="27058">MKTLIAWLSFFAMLASFQFWLKDWALTALVMSAVVLHEFGHAIVLWSRGVQIGMIFVPFLAAAVYYTPEQAKKLNDFEDAITSLAGPLVNIGLAVLGAVLLAAGYEPKYTLAMISLNVGLAFFNLLPIPGLDGGRFQASIFKSLDESEDRQVVMIVSVLAVSFAVIMLLMGAYSVTYILVIFLTRMNSNKDNPADARSSKAMSRDTAFSLVRVYAVVLFVLMIANSAVPVWTEFFEIWPFYLIGK</sequence>
<evidence type="ECO:0000256" key="10">
    <source>
        <dbReference type="ARBA" id="ARBA00023049"/>
    </source>
</evidence>
<dbReference type="Pfam" id="PF02163">
    <property type="entry name" value="Peptidase_M50"/>
    <property type="match status" value="1"/>
</dbReference>
<protein>
    <recommendedName>
        <fullName evidence="13">Peptidase M50 domain-containing protein</fullName>
    </recommendedName>
</protein>
<proteinExistence type="inferred from homology"/>
<organism evidence="14 15">
    <name type="scientific">candidate division WWE3 bacterium</name>
    <dbReference type="NCBI Taxonomy" id="2053526"/>
    <lineage>
        <taxon>Bacteria</taxon>
        <taxon>Katanobacteria</taxon>
    </lineage>
</organism>
<feature type="domain" description="Peptidase M50" evidence="13">
    <location>
        <begin position="111"/>
        <end position="163"/>
    </location>
</feature>